<gene>
    <name evidence="2" type="ORF">PAPOLLO_LOCUS19992</name>
</gene>
<protein>
    <submittedName>
        <fullName evidence="2">(apollo) hypothetical protein</fullName>
    </submittedName>
</protein>
<dbReference type="AlphaFoldDB" id="A0A8S3XQW9"/>
<reference evidence="2" key="1">
    <citation type="submission" date="2021-04" db="EMBL/GenBank/DDBJ databases">
        <authorList>
            <person name="Tunstrom K."/>
        </authorList>
    </citation>
    <scope>NUCLEOTIDE SEQUENCE</scope>
</reference>
<accession>A0A8S3XQW9</accession>
<feature type="compositionally biased region" description="Basic residues" evidence="1">
    <location>
        <begin position="37"/>
        <end position="46"/>
    </location>
</feature>
<comment type="caution">
    <text evidence="2">The sequence shown here is derived from an EMBL/GenBank/DDBJ whole genome shotgun (WGS) entry which is preliminary data.</text>
</comment>
<evidence type="ECO:0000313" key="3">
    <source>
        <dbReference type="Proteomes" id="UP000691718"/>
    </source>
</evidence>
<organism evidence="2 3">
    <name type="scientific">Parnassius apollo</name>
    <name type="common">Apollo butterfly</name>
    <name type="synonym">Papilio apollo</name>
    <dbReference type="NCBI Taxonomy" id="110799"/>
    <lineage>
        <taxon>Eukaryota</taxon>
        <taxon>Metazoa</taxon>
        <taxon>Ecdysozoa</taxon>
        <taxon>Arthropoda</taxon>
        <taxon>Hexapoda</taxon>
        <taxon>Insecta</taxon>
        <taxon>Pterygota</taxon>
        <taxon>Neoptera</taxon>
        <taxon>Endopterygota</taxon>
        <taxon>Lepidoptera</taxon>
        <taxon>Glossata</taxon>
        <taxon>Ditrysia</taxon>
        <taxon>Papilionoidea</taxon>
        <taxon>Papilionidae</taxon>
        <taxon>Parnassiinae</taxon>
        <taxon>Parnassini</taxon>
        <taxon>Parnassius</taxon>
        <taxon>Parnassius</taxon>
    </lineage>
</organism>
<dbReference type="OrthoDB" id="342281at2759"/>
<proteinExistence type="predicted"/>
<dbReference type="Proteomes" id="UP000691718">
    <property type="component" value="Unassembled WGS sequence"/>
</dbReference>
<feature type="region of interest" description="Disordered" evidence="1">
    <location>
        <begin position="1"/>
        <end position="102"/>
    </location>
</feature>
<keyword evidence="3" id="KW-1185">Reference proteome</keyword>
<evidence type="ECO:0000256" key="1">
    <source>
        <dbReference type="SAM" id="MobiDB-lite"/>
    </source>
</evidence>
<name>A0A8S3XQW9_PARAO</name>
<dbReference type="EMBL" id="CAJQZP010001245">
    <property type="protein sequence ID" value="CAG5032908.1"/>
    <property type="molecule type" value="Genomic_DNA"/>
</dbReference>
<sequence length="528" mass="60609">MENPTVVGLRSRSRSKTPFLRSSCDREHCAEGEDHKHYKTGRKTPVKRSTPIKQLQQSMKRDDVEVIEEDPENEISSAHRTRQSSRATEKLVKTSDYSSEESLDRLKGRKEIVQNEINSQYERVSTSSKRYHILEDLTFSPINSLNNVTHDRSARFGSPTYSVCSTDSSFAEQALADASVLLERDQSAEHLPYRLYKMAGEYWNKYPKTDYTYSRLSRDRVELAPGQVAVPNMSRRSLSQFRVQGPHADTTDLPAAAAAWTTTTVRKRYTTIDSSDDETAYLHKGTYNAADNRWWLTRLLVTVITTITTATSNTYRKIVGPSHRYPYTDRRPAKGDFMSRAATTLGAPFYWIYSVVKTLVTTTVTTVTETIMPNHVGENEKYMTRSYQSKADSNRRMWPWILLLLLPMMGYGLNYTYKNFDHLAMPNFTDFQLDLSEFYASEFPKISWPALPNISLSELNVFPRINLTLPEINITLPDVTENLPQVSKAYREYKDIVQNRMTDASDYLSVVAGSCYEEMKRFWRGVIG</sequence>
<feature type="compositionally biased region" description="Basic and acidic residues" evidence="1">
    <location>
        <begin position="23"/>
        <end position="36"/>
    </location>
</feature>
<evidence type="ECO:0000313" key="2">
    <source>
        <dbReference type="EMBL" id="CAG5032908.1"/>
    </source>
</evidence>